<evidence type="ECO:0000313" key="9">
    <source>
        <dbReference type="EMBL" id="MBA9073940.1"/>
    </source>
</evidence>
<dbReference type="GO" id="GO:0016787">
    <property type="term" value="F:hydrolase activity"/>
    <property type="evidence" value="ECO:0007669"/>
    <property type="project" value="UniProtKB-KW"/>
</dbReference>
<comment type="cofactor">
    <cofactor evidence="2">
        <name>Mn(2+)</name>
        <dbReference type="ChEBI" id="CHEBI:29035"/>
    </cofactor>
</comment>
<evidence type="ECO:0000256" key="3">
    <source>
        <dbReference type="ARBA" id="ARBA00001941"/>
    </source>
</evidence>
<dbReference type="Gene3D" id="1.10.3210.10">
    <property type="entry name" value="Hypothetical protein af1432"/>
    <property type="match status" value="1"/>
</dbReference>
<protein>
    <recommendedName>
        <fullName evidence="5">5'-deoxynucleotidase</fullName>
        <ecNumber evidence="5">3.1.3.89</ecNumber>
    </recommendedName>
</protein>
<dbReference type="InterPro" id="IPR003607">
    <property type="entry name" value="HD/PDEase_dom"/>
</dbReference>
<dbReference type="Pfam" id="PF13023">
    <property type="entry name" value="HD_3"/>
    <property type="match status" value="1"/>
</dbReference>
<comment type="catalytic activity">
    <reaction evidence="1">
        <text>a 2'-deoxyribonucleoside 5'-phosphate + H2O = a 2'-deoxyribonucleoside + phosphate</text>
        <dbReference type="Rhea" id="RHEA:36167"/>
        <dbReference type="ChEBI" id="CHEBI:15377"/>
        <dbReference type="ChEBI" id="CHEBI:18274"/>
        <dbReference type="ChEBI" id="CHEBI:43474"/>
        <dbReference type="ChEBI" id="CHEBI:65317"/>
        <dbReference type="EC" id="3.1.3.89"/>
    </reaction>
</comment>
<dbReference type="SMART" id="SM00471">
    <property type="entry name" value="HDc"/>
    <property type="match status" value="1"/>
</dbReference>
<dbReference type="EMBL" id="JACJIS010000002">
    <property type="protein sequence ID" value="MBA9073940.1"/>
    <property type="molecule type" value="Genomic_DNA"/>
</dbReference>
<evidence type="ECO:0000256" key="7">
    <source>
        <dbReference type="ARBA" id="ARBA00022801"/>
    </source>
</evidence>
<gene>
    <name evidence="9" type="ORF">GGR22_002107</name>
</gene>
<proteinExistence type="predicted"/>
<dbReference type="Proteomes" id="UP000555003">
    <property type="component" value="Unassembled WGS sequence"/>
</dbReference>
<keyword evidence="6" id="KW-0479">Metal-binding</keyword>
<organism evidence="9 10">
    <name type="scientific">Flavobacterium gossypii</name>
    <dbReference type="NCBI Taxonomy" id="1646119"/>
    <lineage>
        <taxon>Bacteria</taxon>
        <taxon>Pseudomonadati</taxon>
        <taxon>Bacteroidota</taxon>
        <taxon>Flavobacteriia</taxon>
        <taxon>Flavobacteriales</taxon>
        <taxon>Flavobacteriaceae</taxon>
        <taxon>Flavobacterium</taxon>
    </lineage>
</organism>
<comment type="cofactor">
    <cofactor evidence="3">
        <name>Co(2+)</name>
        <dbReference type="ChEBI" id="CHEBI:48828"/>
    </cofactor>
</comment>
<sequence>MSWLCATSITRNVMDTNNLLQQVAFIKEIDKLKYIQRRTKLFNSDRHENDAEHSWHLAVMALVLAEHSDKPIDVLKVVKMVLIHDLVEIDAGDTFIYDTTKNHTNTEEELLAAKRIFGLLPEAQAQDFIAVWEEFEEGRTDEAKFARAMDRFEPLLQNSSNNGGTWAEFNVEYHTVYDKKKAIANGSTSIWNYAERLLEESVEKGILRRDSL</sequence>
<dbReference type="InterPro" id="IPR039356">
    <property type="entry name" value="YfbR/HDDC2"/>
</dbReference>
<dbReference type="InterPro" id="IPR006674">
    <property type="entry name" value="HD_domain"/>
</dbReference>
<dbReference type="PANTHER" id="PTHR11845:SF13">
    <property type="entry name" value="5'-DEOXYNUCLEOTIDASE HDDC2"/>
    <property type="match status" value="1"/>
</dbReference>
<reference evidence="9 10" key="1">
    <citation type="submission" date="2020-08" db="EMBL/GenBank/DDBJ databases">
        <title>Genomic Encyclopedia of Type Strains, Phase IV (KMG-IV): sequencing the most valuable type-strain genomes for metagenomic binning, comparative biology and taxonomic classification.</title>
        <authorList>
            <person name="Goeker M."/>
        </authorList>
    </citation>
    <scope>NUCLEOTIDE SEQUENCE [LARGE SCALE GENOMIC DNA]</scope>
    <source>
        <strain evidence="9 10">DSM 100397</strain>
    </source>
</reference>
<dbReference type="PANTHER" id="PTHR11845">
    <property type="entry name" value="5'-DEOXYNUCLEOTIDASE HDDC2"/>
    <property type="match status" value="1"/>
</dbReference>
<feature type="domain" description="HD/PDEase" evidence="8">
    <location>
        <begin position="46"/>
        <end position="164"/>
    </location>
</feature>
<keyword evidence="10" id="KW-1185">Reference proteome</keyword>
<evidence type="ECO:0000256" key="1">
    <source>
        <dbReference type="ARBA" id="ARBA00001638"/>
    </source>
</evidence>
<dbReference type="SUPFAM" id="SSF109604">
    <property type="entry name" value="HD-domain/PDEase-like"/>
    <property type="match status" value="1"/>
</dbReference>
<dbReference type="EC" id="3.1.3.89" evidence="5"/>
<accession>A0ABR6DSX6</accession>
<evidence type="ECO:0000259" key="8">
    <source>
        <dbReference type="SMART" id="SM00471"/>
    </source>
</evidence>
<name>A0ABR6DSX6_9FLAO</name>
<comment type="caution">
    <text evidence="9">The sequence shown here is derived from an EMBL/GenBank/DDBJ whole genome shotgun (WGS) entry which is preliminary data.</text>
</comment>
<evidence type="ECO:0000256" key="2">
    <source>
        <dbReference type="ARBA" id="ARBA00001936"/>
    </source>
</evidence>
<keyword evidence="7 9" id="KW-0378">Hydrolase</keyword>
<evidence type="ECO:0000313" key="10">
    <source>
        <dbReference type="Proteomes" id="UP000555003"/>
    </source>
</evidence>
<evidence type="ECO:0000256" key="5">
    <source>
        <dbReference type="ARBA" id="ARBA00012964"/>
    </source>
</evidence>
<evidence type="ECO:0000256" key="4">
    <source>
        <dbReference type="ARBA" id="ARBA00011738"/>
    </source>
</evidence>
<evidence type="ECO:0000256" key="6">
    <source>
        <dbReference type="ARBA" id="ARBA00022723"/>
    </source>
</evidence>
<comment type="subunit">
    <text evidence="4">Homodimer.</text>
</comment>